<organism evidence="3 4">
    <name type="scientific">Streptomyces corynorhini</name>
    <dbReference type="NCBI Taxonomy" id="2282652"/>
    <lineage>
        <taxon>Bacteria</taxon>
        <taxon>Bacillati</taxon>
        <taxon>Actinomycetota</taxon>
        <taxon>Actinomycetes</taxon>
        <taxon>Kitasatosporales</taxon>
        <taxon>Streptomycetaceae</taxon>
        <taxon>Streptomyces</taxon>
    </lineage>
</organism>
<keyword evidence="2" id="KW-0812">Transmembrane</keyword>
<evidence type="ECO:0000313" key="4">
    <source>
        <dbReference type="Proteomes" id="UP000253741"/>
    </source>
</evidence>
<dbReference type="RefSeq" id="WP_114621597.1">
    <property type="nucleotide sequence ID" value="NZ_QQNA01000001.1"/>
</dbReference>
<evidence type="ECO:0000256" key="1">
    <source>
        <dbReference type="SAM" id="MobiDB-lite"/>
    </source>
</evidence>
<feature type="transmembrane region" description="Helical" evidence="2">
    <location>
        <begin position="61"/>
        <end position="82"/>
    </location>
</feature>
<dbReference type="Proteomes" id="UP000253741">
    <property type="component" value="Unassembled WGS sequence"/>
</dbReference>
<proteinExistence type="predicted"/>
<comment type="caution">
    <text evidence="3">The sequence shown here is derived from an EMBL/GenBank/DDBJ whole genome shotgun (WGS) entry which is preliminary data.</text>
</comment>
<name>A0A370BEJ5_9ACTN</name>
<protein>
    <submittedName>
        <fullName evidence="3">Uncharacterized protein</fullName>
    </submittedName>
</protein>
<keyword evidence="2" id="KW-0472">Membrane</keyword>
<accession>A0A370BEJ5</accession>
<gene>
    <name evidence="3" type="ORF">DVH02_00210</name>
</gene>
<dbReference type="EMBL" id="QQNA01000001">
    <property type="protein sequence ID" value="RDG40120.1"/>
    <property type="molecule type" value="Genomic_DNA"/>
</dbReference>
<keyword evidence="4" id="KW-1185">Reference proteome</keyword>
<feature type="compositionally biased region" description="Gly residues" evidence="1">
    <location>
        <begin position="37"/>
        <end position="46"/>
    </location>
</feature>
<dbReference type="OrthoDB" id="4515152at2"/>
<dbReference type="AlphaFoldDB" id="A0A370BEJ5"/>
<evidence type="ECO:0000313" key="3">
    <source>
        <dbReference type="EMBL" id="RDG40120.1"/>
    </source>
</evidence>
<keyword evidence="2" id="KW-1133">Transmembrane helix</keyword>
<sequence length="268" mass="28110">MISEPEPVGWPDDGDAERSALPAPRTESGTPPPYDGEGPGSGGETIGAGAPPAGPARRRPWLWALGGAVAASAVWAGGLYAYARTGPDLGGYAISRDLCLDAELPALTERFGRRGDAGSGVDERPSVDRAVCRITLMPAEEREAGQEPVPSTYATVEVGYTLHKKTDPAPEFDARITDLVPADGARPEVRRVPGPGERAYLIIDSGLDGVRLKVLDGRAEFTLEVSTLRLNVVDPTSGESRETEPLDPAGMAPDLVTDMAELMAAVKG</sequence>
<reference evidence="3 4" key="1">
    <citation type="submission" date="2018-07" db="EMBL/GenBank/DDBJ databases">
        <title>Streptomyces species from bats.</title>
        <authorList>
            <person name="Dunlap C."/>
        </authorList>
    </citation>
    <scope>NUCLEOTIDE SEQUENCE [LARGE SCALE GENOMIC DNA]</scope>
    <source>
        <strain evidence="3 4">AC230</strain>
    </source>
</reference>
<evidence type="ECO:0000256" key="2">
    <source>
        <dbReference type="SAM" id="Phobius"/>
    </source>
</evidence>
<feature type="region of interest" description="Disordered" evidence="1">
    <location>
        <begin position="1"/>
        <end position="54"/>
    </location>
</feature>